<proteinExistence type="predicted"/>
<reference evidence="1 2" key="1">
    <citation type="submission" date="2019-11" db="EMBL/GenBank/DDBJ databases">
        <authorList>
            <person name="Li X.-J."/>
            <person name="Feng X.-M."/>
        </authorList>
    </citation>
    <scope>NUCLEOTIDE SEQUENCE [LARGE SCALE GENOMIC DNA]</scope>
    <source>
        <strain evidence="1 2">XMNu-373</strain>
    </source>
</reference>
<dbReference type="Proteomes" id="UP000460435">
    <property type="component" value="Unassembled WGS sequence"/>
</dbReference>
<dbReference type="EMBL" id="WLZY01000002">
    <property type="protein sequence ID" value="NDL57237.1"/>
    <property type="molecule type" value="Genomic_DNA"/>
</dbReference>
<evidence type="ECO:0000313" key="1">
    <source>
        <dbReference type="EMBL" id="NDL57237.1"/>
    </source>
</evidence>
<protein>
    <submittedName>
        <fullName evidence="1">Uncharacterized protein</fullName>
    </submittedName>
</protein>
<comment type="caution">
    <text evidence="1">The sequence shown here is derived from an EMBL/GenBank/DDBJ whole genome shotgun (WGS) entry which is preliminary data.</text>
</comment>
<sequence length="285" mass="30653">MPGEESPALKRLAGPGFGSPEGLRLLLNRLDKAGPGAWRDDPEAARLMRFTATRYATLARRHRMEPDDAARAAFEVMLNESTRRADDPWAVVSVGVRATLSAEERAIGLLCSPEKARRTAYSKLHDAVRFGERDADPADYAPALHIGNDFDAPPSDEAATELAADAAQAVEHAVTFLLLLGWPDDVATAGTEYVCARLIEAGNRQAAYDALRRDKAARALLDLPHHAWISLLRVLIGYPGAPSPVGRLGILARLLIGDTVESLLADEDLVRITTATTSAEGGSDE</sequence>
<name>A0A7K3M2H9_9ACTN</name>
<evidence type="ECO:0000313" key="2">
    <source>
        <dbReference type="Proteomes" id="UP000460435"/>
    </source>
</evidence>
<organism evidence="1 2">
    <name type="scientific">Phytoactinopolyspora mesophila</name>
    <dbReference type="NCBI Taxonomy" id="2650750"/>
    <lineage>
        <taxon>Bacteria</taxon>
        <taxon>Bacillati</taxon>
        <taxon>Actinomycetota</taxon>
        <taxon>Actinomycetes</taxon>
        <taxon>Jiangellales</taxon>
        <taxon>Jiangellaceae</taxon>
        <taxon>Phytoactinopolyspora</taxon>
    </lineage>
</organism>
<accession>A0A7K3M2H9</accession>
<dbReference type="RefSeq" id="WP_162449896.1">
    <property type="nucleotide sequence ID" value="NZ_WLZY01000002.1"/>
</dbReference>
<dbReference type="AlphaFoldDB" id="A0A7K3M2H9"/>
<gene>
    <name evidence="1" type="ORF">F7O44_09165</name>
</gene>
<keyword evidence="2" id="KW-1185">Reference proteome</keyword>